<dbReference type="EMBL" id="FMWP01000127">
    <property type="protein sequence ID" value="SDA03280.1"/>
    <property type="molecule type" value="Genomic_DNA"/>
</dbReference>
<dbReference type="OrthoDB" id="7698527at2759"/>
<evidence type="ECO:0000313" key="2">
    <source>
        <dbReference type="Proteomes" id="UP000249723"/>
    </source>
</evidence>
<dbReference type="STRING" id="289078.A0A2X0LDZ2"/>
<organism evidence="1 2">
    <name type="scientific">Microbotryum saponariae</name>
    <dbReference type="NCBI Taxonomy" id="289078"/>
    <lineage>
        <taxon>Eukaryota</taxon>
        <taxon>Fungi</taxon>
        <taxon>Dikarya</taxon>
        <taxon>Basidiomycota</taxon>
        <taxon>Pucciniomycotina</taxon>
        <taxon>Microbotryomycetes</taxon>
        <taxon>Microbotryales</taxon>
        <taxon>Microbotryaceae</taxon>
        <taxon>Microbotryum</taxon>
    </lineage>
</organism>
<evidence type="ECO:0000313" key="1">
    <source>
        <dbReference type="EMBL" id="SDA03280.1"/>
    </source>
</evidence>
<gene>
    <name evidence="1" type="ORF">BZ3500_MVSOF-1268-A1-R1_CHR7-1G09352</name>
</gene>
<proteinExistence type="predicted"/>
<name>A0A2X0LDZ2_9BASI</name>
<reference evidence="2" key="1">
    <citation type="submission" date="2016-10" db="EMBL/GenBank/DDBJ databases">
        <authorList>
            <person name="Jeantristanb JTB J.-T."/>
            <person name="Ricardo R."/>
        </authorList>
    </citation>
    <scope>NUCLEOTIDE SEQUENCE [LARGE SCALE GENOMIC DNA]</scope>
</reference>
<protein>
    <submittedName>
        <fullName evidence="1">BZ3500_MvSof-1268-A1-R1_Chr7-1g09352 protein</fullName>
    </submittedName>
</protein>
<keyword evidence="2" id="KW-1185">Reference proteome</keyword>
<sequence>MTTTQPILVLRHIYEPALRLCRTDSVTAVCTHCKARHWECERSKSTGHFSTCCSQGKNGRSYNNALSFTSLAAHWDQTQVGTLGSPVFRVFVRLYHRLDALIPAATDPRLGRDGADSRIQRSTLTKFESILRTGNRFVREFASAKARAGWDTAKEWILRLCLPPGRDRRTHNRTRESSAQCV</sequence>
<dbReference type="AlphaFoldDB" id="A0A2X0LDZ2"/>
<accession>A0A2X0LDZ2</accession>
<dbReference type="Proteomes" id="UP000249723">
    <property type="component" value="Unassembled WGS sequence"/>
</dbReference>